<dbReference type="AlphaFoldDB" id="A0AAW6XDD4"/>
<evidence type="ECO:0000313" key="2">
    <source>
        <dbReference type="EMBL" id="MDK5174104.1"/>
    </source>
</evidence>
<proteinExistence type="predicted"/>
<gene>
    <name evidence="1" type="ORF">P9854_22085</name>
    <name evidence="2" type="ORF">P9921_27135</name>
</gene>
<organism evidence="1 3">
    <name type="scientific">Serratia nevei</name>
    <dbReference type="NCBI Taxonomy" id="2703794"/>
    <lineage>
        <taxon>Bacteria</taxon>
        <taxon>Pseudomonadati</taxon>
        <taxon>Pseudomonadota</taxon>
        <taxon>Gammaproteobacteria</taxon>
        <taxon>Enterobacterales</taxon>
        <taxon>Yersiniaceae</taxon>
        <taxon>Serratia</taxon>
    </lineage>
</organism>
<dbReference type="Proteomes" id="UP001173597">
    <property type="component" value="Unassembled WGS sequence"/>
</dbReference>
<evidence type="ECO:0000313" key="1">
    <source>
        <dbReference type="EMBL" id="MDK4768469.1"/>
    </source>
</evidence>
<dbReference type="EMBL" id="JARTOI010000100">
    <property type="protein sequence ID" value="MDK5174104.1"/>
    <property type="molecule type" value="Genomic_DNA"/>
</dbReference>
<dbReference type="RefSeq" id="WP_201621480.1">
    <property type="nucleotide sequence ID" value="NZ_JAQSQH010000002.1"/>
</dbReference>
<keyword evidence="4" id="KW-1185">Reference proteome</keyword>
<comment type="caution">
    <text evidence="1">The sequence shown here is derived from an EMBL/GenBank/DDBJ whole genome shotgun (WGS) entry which is preliminary data.</text>
</comment>
<evidence type="ECO:0000313" key="3">
    <source>
        <dbReference type="Proteomes" id="UP001173597"/>
    </source>
</evidence>
<dbReference type="EMBL" id="JARTLO010000036">
    <property type="protein sequence ID" value="MDK4768469.1"/>
    <property type="molecule type" value="Genomic_DNA"/>
</dbReference>
<reference evidence="1" key="1">
    <citation type="submission" date="2023-01" db="EMBL/GenBank/DDBJ databases">
        <title>Genomic dissection of endemic carbapenem resistance: metallo-beta-lactamase gene dissemination through clonal, plasmid and integron transfer pathways.</title>
        <authorList>
            <person name="Macesic N."/>
        </authorList>
    </citation>
    <scope>NUCLEOTIDE SEQUENCE</scope>
    <source>
        <strain evidence="2">CPO382</strain>
        <strain evidence="1">CPO573</strain>
    </source>
</reference>
<accession>A0AAW6XDD4</accession>
<protein>
    <submittedName>
        <fullName evidence="1">Uncharacterized protein</fullName>
    </submittedName>
</protein>
<name>A0AAW6XDD4_9GAMM</name>
<sequence>MEQRLIDALDSIRGGADIYARHIAMQLREIQKLHPEYINICKPMAYEGDGSDQVPFFGAIATPAGIEFLDVENAFDSESARLAQKKYCEESRAPHFAPLDGICFRCKKDIYARMDNGISVTGISVRRAGSQLVTGCPHCNRSYCD</sequence>
<dbReference type="Proteomes" id="UP001174748">
    <property type="component" value="Unassembled WGS sequence"/>
</dbReference>
<evidence type="ECO:0000313" key="4">
    <source>
        <dbReference type="Proteomes" id="UP001174748"/>
    </source>
</evidence>